<evidence type="ECO:0000313" key="9">
    <source>
        <dbReference type="Proteomes" id="UP001295423"/>
    </source>
</evidence>
<accession>A0AAD2G3H7</accession>
<evidence type="ECO:0000256" key="3">
    <source>
        <dbReference type="ARBA" id="ARBA00022692"/>
    </source>
</evidence>
<sequence length="249" mass="27668">MQTNDLHFTVSENGVEDPNYHDSPAAPGTPGANQNWGRLSQSSHPFVIIFHLLFKSLALLMYLFGGWFSKSKNGGNHGANFIVVTVICIFLLSADFWTVKNVTGRLLVGLRWWNKVENDETRWIFESAKDRQINAFDKSVFWTVLYAAPVVWGVLAFFAILRLQFSWLIICATALALSGSNVYGYYKCSSEQKAKFEQYMQDGARAGTMAMFQNGATTVQNSVMGFVTRTAAGGGSQQQNQQPTSGTFT</sequence>
<keyword evidence="5 6" id="KW-0472">Membrane</keyword>
<comment type="similarity">
    <text evidence="2 6">Belongs to the TVP23 family.</text>
</comment>
<feature type="transmembrane region" description="Helical" evidence="6">
    <location>
        <begin position="77"/>
        <end position="97"/>
    </location>
</feature>
<comment type="caution">
    <text evidence="8">The sequence shown here is derived from an EMBL/GenBank/DDBJ whole genome shotgun (WGS) entry which is preliminary data.</text>
</comment>
<evidence type="ECO:0000256" key="1">
    <source>
        <dbReference type="ARBA" id="ARBA00004141"/>
    </source>
</evidence>
<dbReference type="GO" id="GO:0000139">
    <property type="term" value="C:Golgi membrane"/>
    <property type="evidence" value="ECO:0007669"/>
    <property type="project" value="TreeGrafter"/>
</dbReference>
<keyword evidence="4 6" id="KW-1133">Transmembrane helix</keyword>
<dbReference type="EMBL" id="CAKOGP040002080">
    <property type="protein sequence ID" value="CAJ1960913.1"/>
    <property type="molecule type" value="Genomic_DNA"/>
</dbReference>
<feature type="region of interest" description="Disordered" evidence="7">
    <location>
        <begin position="13"/>
        <end position="34"/>
    </location>
</feature>
<feature type="transmembrane region" description="Helical" evidence="6">
    <location>
        <begin position="167"/>
        <end position="186"/>
    </location>
</feature>
<dbReference type="PANTHER" id="PTHR13019:SF7">
    <property type="entry name" value="GOLGI APPARATUS MEMBRANE PROTEIN TVP23"/>
    <property type="match status" value="1"/>
</dbReference>
<protein>
    <recommendedName>
        <fullName evidence="6">Golgi apparatus membrane protein TVP23 homolog</fullName>
    </recommendedName>
</protein>
<evidence type="ECO:0000313" key="8">
    <source>
        <dbReference type="EMBL" id="CAJ1960913.1"/>
    </source>
</evidence>
<evidence type="ECO:0000256" key="2">
    <source>
        <dbReference type="ARBA" id="ARBA00005467"/>
    </source>
</evidence>
<evidence type="ECO:0000256" key="5">
    <source>
        <dbReference type="ARBA" id="ARBA00023136"/>
    </source>
</evidence>
<keyword evidence="3 6" id="KW-0812">Transmembrane</keyword>
<proteinExistence type="inferred from homology"/>
<dbReference type="Proteomes" id="UP001295423">
    <property type="component" value="Unassembled WGS sequence"/>
</dbReference>
<evidence type="ECO:0000256" key="4">
    <source>
        <dbReference type="ARBA" id="ARBA00022989"/>
    </source>
</evidence>
<feature type="transmembrane region" description="Helical" evidence="6">
    <location>
        <begin position="139"/>
        <end position="161"/>
    </location>
</feature>
<feature type="transmembrane region" description="Helical" evidence="6">
    <location>
        <begin position="46"/>
        <end position="65"/>
    </location>
</feature>
<comment type="subcellular location">
    <subcellularLocation>
        <location evidence="1 6">Membrane</location>
        <topology evidence="1 6">Multi-pass membrane protein</topology>
    </subcellularLocation>
</comment>
<dbReference type="Pfam" id="PF05832">
    <property type="entry name" value="DUF846"/>
    <property type="match status" value="1"/>
</dbReference>
<gene>
    <name evidence="8" type="ORF">CYCCA115_LOCUS18946</name>
</gene>
<keyword evidence="9" id="KW-1185">Reference proteome</keyword>
<evidence type="ECO:0000256" key="6">
    <source>
        <dbReference type="RuleBase" id="RU361206"/>
    </source>
</evidence>
<dbReference type="InterPro" id="IPR008564">
    <property type="entry name" value="TVP23-like"/>
</dbReference>
<evidence type="ECO:0000256" key="7">
    <source>
        <dbReference type="SAM" id="MobiDB-lite"/>
    </source>
</evidence>
<dbReference type="AlphaFoldDB" id="A0AAD2G3H7"/>
<dbReference type="GO" id="GO:0009306">
    <property type="term" value="P:protein secretion"/>
    <property type="evidence" value="ECO:0007669"/>
    <property type="project" value="TreeGrafter"/>
</dbReference>
<organism evidence="8 9">
    <name type="scientific">Cylindrotheca closterium</name>
    <dbReference type="NCBI Taxonomy" id="2856"/>
    <lineage>
        <taxon>Eukaryota</taxon>
        <taxon>Sar</taxon>
        <taxon>Stramenopiles</taxon>
        <taxon>Ochrophyta</taxon>
        <taxon>Bacillariophyta</taxon>
        <taxon>Bacillariophyceae</taxon>
        <taxon>Bacillariophycidae</taxon>
        <taxon>Bacillariales</taxon>
        <taxon>Bacillariaceae</taxon>
        <taxon>Cylindrotheca</taxon>
    </lineage>
</organism>
<name>A0AAD2G3H7_9STRA</name>
<dbReference type="GO" id="GO:0016192">
    <property type="term" value="P:vesicle-mediated transport"/>
    <property type="evidence" value="ECO:0007669"/>
    <property type="project" value="TreeGrafter"/>
</dbReference>
<dbReference type="PANTHER" id="PTHR13019">
    <property type="entry name" value="GOLGI APPARATUS MEMBRANE PROTEIN TVP23"/>
    <property type="match status" value="1"/>
</dbReference>
<reference evidence="8" key="1">
    <citation type="submission" date="2023-08" db="EMBL/GenBank/DDBJ databases">
        <authorList>
            <person name="Audoor S."/>
            <person name="Bilcke G."/>
        </authorList>
    </citation>
    <scope>NUCLEOTIDE SEQUENCE</scope>
</reference>